<dbReference type="OrthoDB" id="199792at2"/>
<keyword evidence="1" id="KW-0732">Signal</keyword>
<dbReference type="KEGG" id="rml:FF011L_31850"/>
<feature type="domain" description="Ice-binding protein C-terminal" evidence="2">
    <location>
        <begin position="249"/>
        <end position="272"/>
    </location>
</feature>
<proteinExistence type="predicted"/>
<dbReference type="Pfam" id="PF07589">
    <property type="entry name" value="PEP-CTERM"/>
    <property type="match status" value="1"/>
</dbReference>
<organism evidence="3 4">
    <name type="scientific">Roseimaritima multifibrata</name>
    <dbReference type="NCBI Taxonomy" id="1930274"/>
    <lineage>
        <taxon>Bacteria</taxon>
        <taxon>Pseudomonadati</taxon>
        <taxon>Planctomycetota</taxon>
        <taxon>Planctomycetia</taxon>
        <taxon>Pirellulales</taxon>
        <taxon>Pirellulaceae</taxon>
        <taxon>Roseimaritima</taxon>
    </lineage>
</organism>
<dbReference type="InterPro" id="IPR013424">
    <property type="entry name" value="Ice-binding_C"/>
</dbReference>
<protein>
    <submittedName>
        <fullName evidence="3">PEP-CTERM motif protein</fullName>
    </submittedName>
</protein>
<feature type="signal peptide" evidence="1">
    <location>
        <begin position="1"/>
        <end position="35"/>
    </location>
</feature>
<accession>A0A517MHP4</accession>
<sequence length="285" mass="29771" precursor="true">MKTLPTFEPIGNNFKSRIGPFLLLIFLASAYPAHAATIIGGFASWTLDEGVGTPIHRFDAYFDATTPRDDTLALAAPGNKPFDRLSPTQVSLADPIRPFDAVLPTVTGRSPQATTLEIDDVSDILGSWSGSSNDGWFVGNTVLGEQIALTSMQRWGADPAGSLLYGDFALRYDPTRAGGANSGLVLTSNIDFGNAAFADLGNAIIAVAGDQLTISGDLFAAAALTAFDGAILGKQFGTFSMTADLSTSAVPEPSSLVVLGVSGLMAIAYRRRRTSRSGCVTALQG</sequence>
<evidence type="ECO:0000313" key="4">
    <source>
        <dbReference type="Proteomes" id="UP000320672"/>
    </source>
</evidence>
<dbReference type="EMBL" id="CP036262">
    <property type="protein sequence ID" value="QDS94406.1"/>
    <property type="molecule type" value="Genomic_DNA"/>
</dbReference>
<keyword evidence="4" id="KW-1185">Reference proteome</keyword>
<name>A0A517MHP4_9BACT</name>
<dbReference type="AlphaFoldDB" id="A0A517MHP4"/>
<feature type="chain" id="PRO_5021923365" evidence="1">
    <location>
        <begin position="36"/>
        <end position="285"/>
    </location>
</feature>
<dbReference type="Proteomes" id="UP000320672">
    <property type="component" value="Chromosome"/>
</dbReference>
<dbReference type="RefSeq" id="WP_145352446.1">
    <property type="nucleotide sequence ID" value="NZ_CP036262.1"/>
</dbReference>
<evidence type="ECO:0000313" key="3">
    <source>
        <dbReference type="EMBL" id="QDS94406.1"/>
    </source>
</evidence>
<evidence type="ECO:0000256" key="1">
    <source>
        <dbReference type="SAM" id="SignalP"/>
    </source>
</evidence>
<reference evidence="3 4" key="1">
    <citation type="submission" date="2019-02" db="EMBL/GenBank/DDBJ databases">
        <title>Deep-cultivation of Planctomycetes and their phenomic and genomic characterization uncovers novel biology.</title>
        <authorList>
            <person name="Wiegand S."/>
            <person name="Jogler M."/>
            <person name="Boedeker C."/>
            <person name="Pinto D."/>
            <person name="Vollmers J."/>
            <person name="Rivas-Marin E."/>
            <person name="Kohn T."/>
            <person name="Peeters S.H."/>
            <person name="Heuer A."/>
            <person name="Rast P."/>
            <person name="Oberbeckmann S."/>
            <person name="Bunk B."/>
            <person name="Jeske O."/>
            <person name="Meyerdierks A."/>
            <person name="Storesund J.E."/>
            <person name="Kallscheuer N."/>
            <person name="Luecker S."/>
            <person name="Lage O.M."/>
            <person name="Pohl T."/>
            <person name="Merkel B.J."/>
            <person name="Hornburger P."/>
            <person name="Mueller R.-W."/>
            <person name="Bruemmer F."/>
            <person name="Labrenz M."/>
            <person name="Spormann A.M."/>
            <person name="Op den Camp H."/>
            <person name="Overmann J."/>
            <person name="Amann R."/>
            <person name="Jetten M.S.M."/>
            <person name="Mascher T."/>
            <person name="Medema M.H."/>
            <person name="Devos D.P."/>
            <person name="Kaster A.-K."/>
            <person name="Ovreas L."/>
            <person name="Rohde M."/>
            <person name="Galperin M.Y."/>
            <person name="Jogler C."/>
        </authorList>
    </citation>
    <scope>NUCLEOTIDE SEQUENCE [LARGE SCALE GENOMIC DNA]</scope>
    <source>
        <strain evidence="3 4">FF011L</strain>
    </source>
</reference>
<gene>
    <name evidence="3" type="ORF">FF011L_31850</name>
</gene>
<evidence type="ECO:0000259" key="2">
    <source>
        <dbReference type="Pfam" id="PF07589"/>
    </source>
</evidence>
<dbReference type="NCBIfam" id="TIGR02595">
    <property type="entry name" value="PEP_CTERM"/>
    <property type="match status" value="1"/>
</dbReference>